<accession>A0A4R4WLI0</accession>
<dbReference type="EMBL" id="SMKR01000106">
    <property type="protein sequence ID" value="TDD20158.1"/>
    <property type="molecule type" value="Genomic_DNA"/>
</dbReference>
<dbReference type="InterPro" id="IPR041581">
    <property type="entry name" value="Glyoxalase_6"/>
</dbReference>
<dbReference type="Proteomes" id="UP000295172">
    <property type="component" value="Unassembled WGS sequence"/>
</dbReference>
<dbReference type="RefSeq" id="WP_132323422.1">
    <property type="nucleotide sequence ID" value="NZ_SMKR01000106.1"/>
</dbReference>
<comment type="caution">
    <text evidence="2">The sequence shown here is derived from an EMBL/GenBank/DDBJ whole genome shotgun (WGS) entry which is preliminary data.</text>
</comment>
<evidence type="ECO:0000313" key="3">
    <source>
        <dbReference type="Proteomes" id="UP000295172"/>
    </source>
</evidence>
<dbReference type="PROSITE" id="PS51819">
    <property type="entry name" value="VOC"/>
    <property type="match status" value="1"/>
</dbReference>
<sequence>MNSRPAEIGDLRLATIVVNALDMDRAADFWSATLGYRRPDRIGPTDQFAKLTDPAGSGPAVLIQRAEEIPAVPAPVHIDLYTSKRDEHVDRVVALGATRADDWQYPDEHEFVVLRDTEGNEFCVIQVDD</sequence>
<reference evidence="2 3" key="1">
    <citation type="submission" date="2019-02" db="EMBL/GenBank/DDBJ databases">
        <title>Draft genome sequences of novel Actinobacteria.</title>
        <authorList>
            <person name="Sahin N."/>
            <person name="Ay H."/>
            <person name="Saygin H."/>
        </authorList>
    </citation>
    <scope>NUCLEOTIDE SEQUENCE [LARGE SCALE GENOMIC DNA]</scope>
    <source>
        <strain evidence="2 3">16K104</strain>
    </source>
</reference>
<proteinExistence type="predicted"/>
<evidence type="ECO:0000259" key="1">
    <source>
        <dbReference type="PROSITE" id="PS51819"/>
    </source>
</evidence>
<keyword evidence="3" id="KW-1185">Reference proteome</keyword>
<organism evidence="2 3">
    <name type="scientific">Kribbella turkmenica</name>
    <dbReference type="NCBI Taxonomy" id="2530375"/>
    <lineage>
        <taxon>Bacteria</taxon>
        <taxon>Bacillati</taxon>
        <taxon>Actinomycetota</taxon>
        <taxon>Actinomycetes</taxon>
        <taxon>Propionibacteriales</taxon>
        <taxon>Kribbellaceae</taxon>
        <taxon>Kribbella</taxon>
    </lineage>
</organism>
<dbReference type="Pfam" id="PF18029">
    <property type="entry name" value="Glyoxalase_6"/>
    <property type="match status" value="1"/>
</dbReference>
<dbReference type="OrthoDB" id="3823476at2"/>
<name>A0A4R4WLI0_9ACTN</name>
<dbReference type="PANTHER" id="PTHR35908:SF1">
    <property type="entry name" value="CONSERVED PROTEIN"/>
    <property type="match status" value="1"/>
</dbReference>
<gene>
    <name evidence="2" type="ORF">E1218_22875</name>
</gene>
<dbReference type="PANTHER" id="PTHR35908">
    <property type="entry name" value="HYPOTHETICAL FUSION PROTEIN"/>
    <property type="match status" value="1"/>
</dbReference>
<dbReference type="Gene3D" id="3.10.180.10">
    <property type="entry name" value="2,3-Dihydroxybiphenyl 1,2-Dioxygenase, domain 1"/>
    <property type="match status" value="1"/>
</dbReference>
<feature type="domain" description="VOC" evidence="1">
    <location>
        <begin position="12"/>
        <end position="127"/>
    </location>
</feature>
<evidence type="ECO:0000313" key="2">
    <source>
        <dbReference type="EMBL" id="TDD20158.1"/>
    </source>
</evidence>
<dbReference type="SUPFAM" id="SSF54593">
    <property type="entry name" value="Glyoxalase/Bleomycin resistance protein/Dihydroxybiphenyl dioxygenase"/>
    <property type="match status" value="1"/>
</dbReference>
<protein>
    <submittedName>
        <fullName evidence="2">VOC family protein</fullName>
    </submittedName>
</protein>
<dbReference type="InterPro" id="IPR029068">
    <property type="entry name" value="Glyas_Bleomycin-R_OHBP_Dase"/>
</dbReference>
<dbReference type="AlphaFoldDB" id="A0A4R4WLI0"/>
<dbReference type="InterPro" id="IPR037523">
    <property type="entry name" value="VOC_core"/>
</dbReference>